<sequence length="76" mass="8889">MVEKYYNEYEFDLYIEFIESLKIENFNFARPTILSIMNENQMLAVKIEINNSCIVTCSARNITTSNLKAYYNDGSV</sequence>
<dbReference type="AlphaFoldDB" id="A0A5E7JPS0"/>
<dbReference type="Proteomes" id="UP000326067">
    <property type="component" value="Unassembled WGS sequence"/>
</dbReference>
<reference evidence="1 2" key="1">
    <citation type="submission" date="2019-09" db="EMBL/GenBank/DDBJ databases">
        <authorList>
            <person name="Chandra G."/>
            <person name="Truman W A."/>
        </authorList>
    </citation>
    <scope>NUCLEOTIDE SEQUENCE [LARGE SCALE GENOMIC DNA]</scope>
    <source>
        <strain evidence="1">PS847</strain>
    </source>
</reference>
<gene>
    <name evidence="1" type="ORF">PS847_02253</name>
</gene>
<evidence type="ECO:0000313" key="2">
    <source>
        <dbReference type="Proteomes" id="UP000326067"/>
    </source>
</evidence>
<dbReference type="EMBL" id="CABVIC010000002">
    <property type="protein sequence ID" value="VVO89894.1"/>
    <property type="molecule type" value="Genomic_DNA"/>
</dbReference>
<organism evidence="1 2">
    <name type="scientific">Pseudomonas fluorescens</name>
    <dbReference type="NCBI Taxonomy" id="294"/>
    <lineage>
        <taxon>Bacteria</taxon>
        <taxon>Pseudomonadati</taxon>
        <taxon>Pseudomonadota</taxon>
        <taxon>Gammaproteobacteria</taxon>
        <taxon>Pseudomonadales</taxon>
        <taxon>Pseudomonadaceae</taxon>
        <taxon>Pseudomonas</taxon>
    </lineage>
</organism>
<protein>
    <submittedName>
        <fullName evidence="1">Uncharacterized protein</fullName>
    </submittedName>
</protein>
<name>A0A5E7JPS0_PSEFL</name>
<proteinExistence type="predicted"/>
<accession>A0A5E7JPS0</accession>
<evidence type="ECO:0000313" key="1">
    <source>
        <dbReference type="EMBL" id="VVO89894.1"/>
    </source>
</evidence>